<feature type="compositionally biased region" description="Acidic residues" evidence="1">
    <location>
        <begin position="1"/>
        <end position="20"/>
    </location>
</feature>
<keyword evidence="3" id="KW-1185">Reference proteome</keyword>
<dbReference type="EMBL" id="UYWX01023148">
    <property type="protein sequence ID" value="VDM36166.1"/>
    <property type="molecule type" value="Genomic_DNA"/>
</dbReference>
<sequence>MVIDEVDEDDFEATDSENDYEGGGGEGEKKDSDDDNVQRPPITLKQGVEIEEVFDESEQAASKNEMECVENSGVEDDDDAVAEDATLPTIWTCF</sequence>
<gene>
    <name evidence="2" type="ORF">TTAC_LOCUS11186</name>
</gene>
<organism evidence="4">
    <name type="scientific">Hydatigena taeniaeformis</name>
    <name type="common">Feline tapeworm</name>
    <name type="synonym">Taenia taeniaeformis</name>
    <dbReference type="NCBI Taxonomy" id="6205"/>
    <lineage>
        <taxon>Eukaryota</taxon>
        <taxon>Metazoa</taxon>
        <taxon>Spiralia</taxon>
        <taxon>Lophotrochozoa</taxon>
        <taxon>Platyhelminthes</taxon>
        <taxon>Cestoda</taxon>
        <taxon>Eucestoda</taxon>
        <taxon>Cyclophyllidea</taxon>
        <taxon>Taeniidae</taxon>
        <taxon>Hydatigera</taxon>
    </lineage>
</organism>
<reference evidence="4" key="1">
    <citation type="submission" date="2017-02" db="UniProtKB">
        <authorList>
            <consortium name="WormBaseParasite"/>
        </authorList>
    </citation>
    <scope>IDENTIFICATION</scope>
</reference>
<accession>A0A0R3XCC6</accession>
<feature type="region of interest" description="Disordered" evidence="1">
    <location>
        <begin position="1"/>
        <end position="45"/>
    </location>
</feature>
<protein>
    <submittedName>
        <fullName evidence="4">Prothymosin alpha</fullName>
    </submittedName>
</protein>
<dbReference type="AlphaFoldDB" id="A0A0R3XCC6"/>
<evidence type="ECO:0000256" key="1">
    <source>
        <dbReference type="SAM" id="MobiDB-lite"/>
    </source>
</evidence>
<dbReference type="Proteomes" id="UP000274429">
    <property type="component" value="Unassembled WGS sequence"/>
</dbReference>
<evidence type="ECO:0000313" key="4">
    <source>
        <dbReference type="WBParaSite" id="TTAC_0001120301-mRNA-1"/>
    </source>
</evidence>
<proteinExistence type="predicted"/>
<name>A0A0R3XCC6_HYDTA</name>
<reference evidence="2 3" key="2">
    <citation type="submission" date="2018-11" db="EMBL/GenBank/DDBJ databases">
        <authorList>
            <consortium name="Pathogen Informatics"/>
        </authorList>
    </citation>
    <scope>NUCLEOTIDE SEQUENCE [LARGE SCALE GENOMIC DNA]</scope>
</reference>
<evidence type="ECO:0000313" key="3">
    <source>
        <dbReference type="Proteomes" id="UP000274429"/>
    </source>
</evidence>
<evidence type="ECO:0000313" key="2">
    <source>
        <dbReference type="EMBL" id="VDM36166.1"/>
    </source>
</evidence>
<dbReference type="WBParaSite" id="TTAC_0001120301-mRNA-1">
    <property type="protein sequence ID" value="TTAC_0001120301-mRNA-1"/>
    <property type="gene ID" value="TTAC_0001120301"/>
</dbReference>